<sequence length="90" mass="10088">MGDGEVILKLSNDQALVLSDWLDRMESSRAFAQVVDDRAVWAALHAISGTLDKSLVEMFSPDYVQLLEAARQRLLETLGDFDPTTDERSF</sequence>
<organism evidence="1 2">
    <name type="scientific">Micromonospora azadirachtae</name>
    <dbReference type="NCBI Taxonomy" id="1970735"/>
    <lineage>
        <taxon>Bacteria</taxon>
        <taxon>Bacillati</taxon>
        <taxon>Actinomycetota</taxon>
        <taxon>Actinomycetes</taxon>
        <taxon>Micromonosporales</taxon>
        <taxon>Micromonosporaceae</taxon>
        <taxon>Micromonospora</taxon>
    </lineage>
</organism>
<comment type="caution">
    <text evidence="1">The sequence shown here is derived from an EMBL/GenBank/DDBJ whole genome shotgun (WGS) entry which is preliminary data.</text>
</comment>
<dbReference type="Proteomes" id="UP001597053">
    <property type="component" value="Unassembled WGS sequence"/>
</dbReference>
<protein>
    <submittedName>
        <fullName evidence="1">Uncharacterized protein</fullName>
    </submittedName>
</protein>
<keyword evidence="2" id="KW-1185">Reference proteome</keyword>
<dbReference type="EMBL" id="JBHTHM010000138">
    <property type="protein sequence ID" value="MFD0783398.1"/>
    <property type="molecule type" value="Genomic_DNA"/>
</dbReference>
<name>A0ABW2ZXM6_9ACTN</name>
<evidence type="ECO:0000313" key="1">
    <source>
        <dbReference type="EMBL" id="MFD0783398.1"/>
    </source>
</evidence>
<gene>
    <name evidence="1" type="ORF">ACFQZ8_05610</name>
</gene>
<reference evidence="2" key="1">
    <citation type="journal article" date="2019" name="Int. J. Syst. Evol. Microbiol.">
        <title>The Global Catalogue of Microorganisms (GCM) 10K type strain sequencing project: providing services to taxonomists for standard genome sequencing and annotation.</title>
        <authorList>
            <consortium name="The Broad Institute Genomics Platform"/>
            <consortium name="The Broad Institute Genome Sequencing Center for Infectious Disease"/>
            <person name="Wu L."/>
            <person name="Ma J."/>
        </authorList>
    </citation>
    <scope>NUCLEOTIDE SEQUENCE [LARGE SCALE GENOMIC DNA]</scope>
    <source>
        <strain evidence="2">JCM 32148</strain>
    </source>
</reference>
<evidence type="ECO:0000313" key="2">
    <source>
        <dbReference type="Proteomes" id="UP001597053"/>
    </source>
</evidence>
<proteinExistence type="predicted"/>
<accession>A0ABW2ZXM6</accession>